<evidence type="ECO:0000256" key="5">
    <source>
        <dbReference type="ARBA" id="ARBA00023014"/>
    </source>
</evidence>
<organism evidence="6 7">
    <name type="scientific">Maribellus comscasis</name>
    <dbReference type="NCBI Taxonomy" id="2681766"/>
    <lineage>
        <taxon>Bacteria</taxon>
        <taxon>Pseudomonadati</taxon>
        <taxon>Bacteroidota</taxon>
        <taxon>Bacteroidia</taxon>
        <taxon>Marinilabiliales</taxon>
        <taxon>Prolixibacteraceae</taxon>
        <taxon>Maribellus</taxon>
    </lineage>
</organism>
<dbReference type="GO" id="GO:0016491">
    <property type="term" value="F:oxidoreductase activity"/>
    <property type="evidence" value="ECO:0007669"/>
    <property type="project" value="UniProtKB-KW"/>
</dbReference>
<dbReference type="InterPro" id="IPR039650">
    <property type="entry name" value="HdrA-like"/>
</dbReference>
<dbReference type="Gene3D" id="3.50.50.60">
    <property type="entry name" value="FAD/NAD(P)-binding domain"/>
    <property type="match status" value="2"/>
</dbReference>
<protein>
    <submittedName>
        <fullName evidence="6">FAD-dependent oxidoreductase</fullName>
    </submittedName>
</protein>
<name>A0A6I6JMU4_9BACT</name>
<evidence type="ECO:0000313" key="7">
    <source>
        <dbReference type="Proteomes" id="UP000428260"/>
    </source>
</evidence>
<proteinExistence type="predicted"/>
<dbReference type="SUPFAM" id="SSF51905">
    <property type="entry name" value="FAD/NAD(P)-binding domain"/>
    <property type="match status" value="2"/>
</dbReference>
<keyword evidence="5" id="KW-0411">Iron-sulfur</keyword>
<keyword evidence="3" id="KW-0560">Oxidoreductase</keyword>
<dbReference type="Pfam" id="PF12831">
    <property type="entry name" value="FAD_oxidored"/>
    <property type="match status" value="3"/>
</dbReference>
<accession>A0A6I6JMU4</accession>
<keyword evidence="1" id="KW-0004">4Fe-4S</keyword>
<evidence type="ECO:0000313" key="6">
    <source>
        <dbReference type="EMBL" id="QGY42429.1"/>
    </source>
</evidence>
<dbReference type="AlphaFoldDB" id="A0A6I6JMU4"/>
<gene>
    <name evidence="6" type="ORF">GM418_01790</name>
</gene>
<sequence length="1100" mass="120965">MDHSDSGSFYDRGYNNLSAFCSGRFFSFKRNCIPNRCTFVSYFLGRIFCIQKKLLQQDTSTGLKISKRKNLVNNLNQFIVKRRNFIKTTAAGSAFVLTRSAFAFHSTDIKSESYNYCHQSKRRIPVAYDVDVVVIGGSLAGVAAAVEASRAGARVFLAAQEPYLGEDVCGTFRLWPKDQSVTKTELGNKIFGGGIPTQLHVKHTLDNVLIENNIDFLYSCYTTDIITGKNGEPAGVVIANRSGRQAILAKVIIDATPRALVARMTGAKFGVYPAGKQNFKFTVVGNDLKEEIPGLKSKIYKDVVRVSWASKGSANDSSFSETDIRYNAIEYTCPVEMKDGSWASFAEAEQVFRDLTWDANQVESADLLFQNPPDKLLGQKRWNNADVDSDKINIKVFQPRKIDNVFVLSGSANLSLDASEALLEPGKFIRIGERIGNEAAVIASTLATAENPKIPGKAGSNISKGDVGELLEGLRPSLNKGDVEAQDTILPVLGTYDVLVMGGGTAGAPAGVGAAKHGAKTLVIDYMHGLGGIGTMGMIGRYYHGYRKGYTNIVDNGVKNMGPDNPRKKGSLAEWVFDWKTEYFRKEIRNAGGDIWFGVMGIGAYVDNGKVKGVVVATPEGKGVVLANTVIDSSGSADIAVAAGADYSYTDGLSVAVQGSGLPFKNPNDFYNNTDWTFINDTDMLDVWRSFVVAKDKFSEQYDIGKMPQTRERRRMIGDFTVSVLDVYNGRTYPDTISVHFSSFDTHGFTEDPFFSLKPPEHSGVDVTAFVPFRALLPKGLEGIAVTGLGASAHRDAMPVIRMQPCLQNQGYAVGWAAAMAASNQQNIRYIDLKKLQKELVKVGSLPEHVVTDVDNYPPPMSKIQEAAKTVVNDLKGLEIILWDQEKGIVAMTDQYHFSQNENDKLVYARILGMLGNPTGWQDLIKAIDSYDDWDEGWNYRGMGQFGRSISYLDSLIIAVGRTKKIEAIPSIARLAEMLTPESHFSHFRAVAIALETIADQEGAEPLFKLLQMPGVRGHSMLDIETAKKIAPPDKNDVSTRNNSLRELILGRALFKCGDMNDVGNQILDEYSRDLRGHYYRHANGVLQLFSKQKNPDIEM</sequence>
<dbReference type="GO" id="GO:0046872">
    <property type="term" value="F:metal ion binding"/>
    <property type="evidence" value="ECO:0007669"/>
    <property type="project" value="UniProtKB-KW"/>
</dbReference>
<dbReference type="KEGG" id="mcos:GM418_01790"/>
<dbReference type="GO" id="GO:0051539">
    <property type="term" value="F:4 iron, 4 sulfur cluster binding"/>
    <property type="evidence" value="ECO:0007669"/>
    <property type="project" value="UniProtKB-KW"/>
</dbReference>
<evidence type="ECO:0000256" key="4">
    <source>
        <dbReference type="ARBA" id="ARBA00023004"/>
    </source>
</evidence>
<reference evidence="6 7" key="1">
    <citation type="submission" date="2019-11" db="EMBL/GenBank/DDBJ databases">
        <authorList>
            <person name="Zheng R.K."/>
            <person name="Sun C.M."/>
        </authorList>
    </citation>
    <scope>NUCLEOTIDE SEQUENCE [LARGE SCALE GENOMIC DNA]</scope>
    <source>
        <strain evidence="6 7">WC007</strain>
    </source>
</reference>
<keyword evidence="2" id="KW-0479">Metal-binding</keyword>
<dbReference type="EMBL" id="CP046401">
    <property type="protein sequence ID" value="QGY42429.1"/>
    <property type="molecule type" value="Genomic_DNA"/>
</dbReference>
<keyword evidence="7" id="KW-1185">Reference proteome</keyword>
<evidence type="ECO:0000256" key="2">
    <source>
        <dbReference type="ARBA" id="ARBA00022723"/>
    </source>
</evidence>
<dbReference type="InterPro" id="IPR036188">
    <property type="entry name" value="FAD/NAD-bd_sf"/>
</dbReference>
<dbReference type="PANTHER" id="PTHR43498">
    <property type="entry name" value="FERREDOXIN:COB-COM HETERODISULFIDE REDUCTASE SUBUNIT A"/>
    <property type="match status" value="1"/>
</dbReference>
<keyword evidence="4" id="KW-0408">Iron</keyword>
<dbReference type="Proteomes" id="UP000428260">
    <property type="component" value="Chromosome"/>
</dbReference>
<dbReference type="PANTHER" id="PTHR43498:SF1">
    <property type="entry name" value="COB--COM HETERODISULFIDE REDUCTASE IRON-SULFUR SUBUNIT A"/>
    <property type="match status" value="1"/>
</dbReference>
<evidence type="ECO:0000256" key="1">
    <source>
        <dbReference type="ARBA" id="ARBA00022485"/>
    </source>
</evidence>
<evidence type="ECO:0000256" key="3">
    <source>
        <dbReference type="ARBA" id="ARBA00023002"/>
    </source>
</evidence>